<reference evidence="2 3" key="1">
    <citation type="submission" date="2018-10" db="EMBL/GenBank/DDBJ databases">
        <title>Aeromicrobium sp. 9W16Y-2 whole genome shotgun sequence.</title>
        <authorList>
            <person name="Li F."/>
        </authorList>
    </citation>
    <scope>NUCLEOTIDE SEQUENCE [LARGE SCALE GENOMIC DNA]</scope>
    <source>
        <strain evidence="2 3">9W16Y-2</strain>
    </source>
</reference>
<dbReference type="RefSeq" id="WP_121795452.1">
    <property type="nucleotide sequence ID" value="NZ_RDBF01000015.1"/>
</dbReference>
<dbReference type="Proteomes" id="UP000282515">
    <property type="component" value="Unassembled WGS sequence"/>
</dbReference>
<gene>
    <name evidence="2" type="ORF">D9V41_15320</name>
</gene>
<evidence type="ECO:0000313" key="2">
    <source>
        <dbReference type="EMBL" id="RLV54681.1"/>
    </source>
</evidence>
<feature type="domain" description="Glutaredoxin" evidence="1">
    <location>
        <begin position="6"/>
        <end position="60"/>
    </location>
</feature>
<organism evidence="2 3">
    <name type="scientific">Aeromicrobium phragmitis</name>
    <dbReference type="NCBI Taxonomy" id="2478914"/>
    <lineage>
        <taxon>Bacteria</taxon>
        <taxon>Bacillati</taxon>
        <taxon>Actinomycetota</taxon>
        <taxon>Actinomycetes</taxon>
        <taxon>Propionibacteriales</taxon>
        <taxon>Nocardioidaceae</taxon>
        <taxon>Aeromicrobium</taxon>
    </lineage>
</organism>
<dbReference type="InterPro" id="IPR011915">
    <property type="entry name" value="GlrX_actino"/>
</dbReference>
<comment type="caution">
    <text evidence="2">The sequence shown here is derived from an EMBL/GenBank/DDBJ whole genome shotgun (WGS) entry which is preliminary data.</text>
</comment>
<sequence>MAAAFTLFSTPWCGYCHRLKGQLEREGIAFTEVDIEKDPDSALVVEQANGGNQTVPTLLFEDGSTLTNPSVAQVKEKLGR</sequence>
<evidence type="ECO:0000259" key="1">
    <source>
        <dbReference type="Pfam" id="PF00462"/>
    </source>
</evidence>
<dbReference type="Pfam" id="PF00462">
    <property type="entry name" value="Glutaredoxin"/>
    <property type="match status" value="1"/>
</dbReference>
<dbReference type="CDD" id="cd02976">
    <property type="entry name" value="NrdH"/>
    <property type="match status" value="1"/>
</dbReference>
<dbReference type="OrthoDB" id="8991911at2"/>
<dbReference type="SUPFAM" id="SSF52833">
    <property type="entry name" value="Thioredoxin-like"/>
    <property type="match status" value="1"/>
</dbReference>
<dbReference type="InterPro" id="IPR036249">
    <property type="entry name" value="Thioredoxin-like_sf"/>
</dbReference>
<dbReference type="PANTHER" id="PTHR34386:SF1">
    <property type="entry name" value="GLUTAREDOXIN-LIKE PROTEIN NRDH"/>
    <property type="match status" value="1"/>
</dbReference>
<dbReference type="Gene3D" id="3.40.30.10">
    <property type="entry name" value="Glutaredoxin"/>
    <property type="match status" value="1"/>
</dbReference>
<evidence type="ECO:0000313" key="3">
    <source>
        <dbReference type="Proteomes" id="UP000282515"/>
    </source>
</evidence>
<dbReference type="EMBL" id="RDBF01000015">
    <property type="protein sequence ID" value="RLV54681.1"/>
    <property type="molecule type" value="Genomic_DNA"/>
</dbReference>
<dbReference type="GO" id="GO:0045454">
    <property type="term" value="P:cell redox homeostasis"/>
    <property type="evidence" value="ECO:0007669"/>
    <property type="project" value="TreeGrafter"/>
</dbReference>
<proteinExistence type="predicted"/>
<dbReference type="GO" id="GO:0009055">
    <property type="term" value="F:electron transfer activity"/>
    <property type="evidence" value="ECO:0007669"/>
    <property type="project" value="TreeGrafter"/>
</dbReference>
<name>A0A3L8PHM3_9ACTN</name>
<protein>
    <submittedName>
        <fullName evidence="2">Mycoredoxin</fullName>
    </submittedName>
</protein>
<dbReference type="NCBIfam" id="TIGR02200">
    <property type="entry name" value="GlrX_actino"/>
    <property type="match status" value="1"/>
</dbReference>
<keyword evidence="3" id="KW-1185">Reference proteome</keyword>
<dbReference type="InterPro" id="IPR051548">
    <property type="entry name" value="Grx-like_ET"/>
</dbReference>
<dbReference type="PANTHER" id="PTHR34386">
    <property type="entry name" value="GLUTAREDOXIN"/>
    <property type="match status" value="1"/>
</dbReference>
<dbReference type="InterPro" id="IPR002109">
    <property type="entry name" value="Glutaredoxin"/>
</dbReference>
<accession>A0A3L8PHM3</accession>
<dbReference type="PROSITE" id="PS51354">
    <property type="entry name" value="GLUTAREDOXIN_2"/>
    <property type="match status" value="1"/>
</dbReference>
<dbReference type="AlphaFoldDB" id="A0A3L8PHM3"/>